<name>A0ABT8KG57_9MICO</name>
<accession>A0ABT8KG57</accession>
<dbReference type="RefSeq" id="WP_301209624.1">
    <property type="nucleotide sequence ID" value="NZ_JAROCF010000002.1"/>
</dbReference>
<dbReference type="EMBL" id="JAROCF010000002">
    <property type="protein sequence ID" value="MDN4616445.1"/>
    <property type="molecule type" value="Genomic_DNA"/>
</dbReference>
<evidence type="ECO:0000313" key="2">
    <source>
        <dbReference type="Proteomes" id="UP001174208"/>
    </source>
</evidence>
<keyword evidence="2" id="KW-1185">Reference proteome</keyword>
<reference evidence="1" key="1">
    <citation type="submission" date="2023-06" db="EMBL/GenBank/DDBJ databases">
        <title>MT1 and MT2 Draft Genomes of Novel Species.</title>
        <authorList>
            <person name="Venkateswaran K."/>
        </authorList>
    </citation>
    <scope>NUCLEOTIDE SEQUENCE</scope>
    <source>
        <strain evidence="1">F6_8S_P_1B</strain>
    </source>
</reference>
<evidence type="ECO:0000313" key="1">
    <source>
        <dbReference type="EMBL" id="MDN4616445.1"/>
    </source>
</evidence>
<proteinExistence type="predicted"/>
<organism evidence="1 2">
    <name type="scientific">Leifsonia williamsii</name>
    <dbReference type="NCBI Taxonomy" id="3035919"/>
    <lineage>
        <taxon>Bacteria</taxon>
        <taxon>Bacillati</taxon>
        <taxon>Actinomycetota</taxon>
        <taxon>Actinomycetes</taxon>
        <taxon>Micrococcales</taxon>
        <taxon>Microbacteriaceae</taxon>
        <taxon>Leifsonia</taxon>
    </lineage>
</organism>
<sequence>MTRPFRDSYEEQYVSGIAASKRLTLVHAPWMGDWFVSHSPRNGNSNAEGQWGQWVEFALSILQHPATEVCRSDVAAAVHGLPVNDFYTETTHEFTDDEIQQYFVGEEASDD</sequence>
<gene>
    <name evidence="1" type="ORF">P5G50_18510</name>
</gene>
<comment type="caution">
    <text evidence="1">The sequence shown here is derived from an EMBL/GenBank/DDBJ whole genome shotgun (WGS) entry which is preliminary data.</text>
</comment>
<dbReference type="Proteomes" id="UP001174208">
    <property type="component" value="Unassembled WGS sequence"/>
</dbReference>
<protein>
    <submittedName>
        <fullName evidence="1">Uncharacterized protein</fullName>
    </submittedName>
</protein>